<dbReference type="KEGG" id="nst:Nstercoris_01576"/>
<dbReference type="CDD" id="cd05325">
    <property type="entry name" value="carb_red_sniffer_like_SDR_c"/>
    <property type="match status" value="1"/>
</dbReference>
<keyword evidence="3" id="KW-1185">Reference proteome</keyword>
<dbReference type="PRINTS" id="PR00080">
    <property type="entry name" value="SDRFAMILY"/>
</dbReference>
<dbReference type="Proteomes" id="UP000316473">
    <property type="component" value="Chromosome"/>
</dbReference>
<dbReference type="InterPro" id="IPR002347">
    <property type="entry name" value="SDR_fam"/>
</dbReference>
<dbReference type="SUPFAM" id="SSF51735">
    <property type="entry name" value="NAD(P)-binding Rossmann-fold domains"/>
    <property type="match status" value="1"/>
</dbReference>
<proteinExistence type="inferred from homology"/>
<protein>
    <recommendedName>
        <fullName evidence="4">C-factor</fullName>
    </recommendedName>
</protein>
<dbReference type="Gene3D" id="3.40.50.720">
    <property type="entry name" value="NAD(P)-binding Rossmann-like Domain"/>
    <property type="match status" value="1"/>
</dbReference>
<dbReference type="PANTHER" id="PTHR45458:SF1">
    <property type="entry name" value="SHORT CHAIN DEHYDROGENASE"/>
    <property type="match status" value="1"/>
</dbReference>
<evidence type="ECO:0000256" key="1">
    <source>
        <dbReference type="RuleBase" id="RU000363"/>
    </source>
</evidence>
<name>A0A4Y1YQZ9_9PROT</name>
<dbReference type="Pfam" id="PF00106">
    <property type="entry name" value="adh_short"/>
    <property type="match status" value="1"/>
</dbReference>
<gene>
    <name evidence="2" type="ORF">Nstercoris_01576</name>
</gene>
<dbReference type="EMBL" id="AP019755">
    <property type="protein sequence ID" value="BBL35313.1"/>
    <property type="molecule type" value="Genomic_DNA"/>
</dbReference>
<comment type="similarity">
    <text evidence="1">Belongs to the short-chain dehydrogenases/reductases (SDR) family.</text>
</comment>
<reference evidence="2 3" key="1">
    <citation type="submission" date="2019-06" db="EMBL/GenBank/DDBJ databases">
        <title>Nitrosomonas stercoris KYUHI-S whole genome shotgun sequence.</title>
        <authorList>
            <person name="Nakagawa T."/>
            <person name="Tsuchiya Y."/>
            <person name="Takahashi R."/>
        </authorList>
    </citation>
    <scope>NUCLEOTIDE SEQUENCE [LARGE SCALE GENOMIC DNA]</scope>
    <source>
        <strain evidence="2 3">KYUHI-S</strain>
    </source>
</reference>
<dbReference type="PRINTS" id="PR00081">
    <property type="entry name" value="GDHRDH"/>
</dbReference>
<dbReference type="InterPro" id="IPR052184">
    <property type="entry name" value="SDR_enzymes"/>
</dbReference>
<evidence type="ECO:0000313" key="3">
    <source>
        <dbReference type="Proteomes" id="UP000316473"/>
    </source>
</evidence>
<dbReference type="GO" id="GO:0016616">
    <property type="term" value="F:oxidoreductase activity, acting on the CH-OH group of donors, NAD or NADP as acceptor"/>
    <property type="evidence" value="ECO:0007669"/>
    <property type="project" value="TreeGrafter"/>
</dbReference>
<dbReference type="AlphaFoldDB" id="A0A4Y1YQZ9"/>
<organism evidence="2 3">
    <name type="scientific">Nitrosomonas stercoris</name>
    <dbReference type="NCBI Taxonomy" id="1444684"/>
    <lineage>
        <taxon>Bacteria</taxon>
        <taxon>Pseudomonadati</taxon>
        <taxon>Pseudomonadota</taxon>
        <taxon>Betaproteobacteria</taxon>
        <taxon>Nitrosomonadales</taxon>
        <taxon>Nitrosomonadaceae</taxon>
        <taxon>Nitrosomonas</taxon>
    </lineage>
</organism>
<evidence type="ECO:0008006" key="4">
    <source>
        <dbReference type="Google" id="ProtNLM"/>
    </source>
</evidence>
<sequence length="232" mass="25525">MNTVLITGANRGIGLEFATQYAADGWRVLACCRQPQQATALNQLAKQYQDHVFIYQLDVKQLTAVDQLSQQLHDQTIDILINNAGTYPPAQNGEFGHINYNDWIETFKVNTFAPLKMAEALNEQVARSQHKKIATITSKMGSIDDNQRGGSYIYRTSKTAANMVAKSLAIDLQPRSIISVLLHPGWVQTDMGGQGALISAKQSVAGMKSILDNITLADTGKFLAYDGQHIAW</sequence>
<dbReference type="PANTHER" id="PTHR45458">
    <property type="entry name" value="SHORT-CHAIN DEHYDROGENASE/REDUCTASE SDR"/>
    <property type="match status" value="1"/>
</dbReference>
<evidence type="ECO:0000313" key="2">
    <source>
        <dbReference type="EMBL" id="BBL35313.1"/>
    </source>
</evidence>
<accession>A0A4Y1YQZ9</accession>
<dbReference type="InterPro" id="IPR036291">
    <property type="entry name" value="NAD(P)-bd_dom_sf"/>
</dbReference>